<feature type="region of interest" description="Disordered" evidence="14">
    <location>
        <begin position="63"/>
        <end position="116"/>
    </location>
</feature>
<dbReference type="GO" id="GO:0042732">
    <property type="term" value="P:D-xylose metabolic process"/>
    <property type="evidence" value="ECO:0007669"/>
    <property type="project" value="InterPro"/>
</dbReference>
<dbReference type="AlphaFoldDB" id="A0A9E7KRD2"/>
<keyword evidence="11 15" id="KW-0472">Membrane</keyword>
<feature type="domain" description="NAD-dependent epimerase/dehydratase" evidence="16">
    <location>
        <begin position="385"/>
        <end position="461"/>
    </location>
</feature>
<gene>
    <name evidence="18" type="ORF">MUK42_07398</name>
</gene>
<feature type="domain" description="NAD(P)-binding" evidence="17">
    <location>
        <begin position="499"/>
        <end position="708"/>
    </location>
</feature>
<dbReference type="FunFam" id="3.40.50.720:FF:000073">
    <property type="entry name" value="UDP-glucuronic acid decarboxylase 2"/>
    <property type="match status" value="1"/>
</dbReference>
<evidence type="ECO:0000256" key="7">
    <source>
        <dbReference type="ARBA" id="ARBA00022793"/>
    </source>
</evidence>
<dbReference type="OrthoDB" id="1913313at2759"/>
<keyword evidence="10" id="KW-0333">Golgi apparatus</keyword>
<evidence type="ECO:0000256" key="13">
    <source>
        <dbReference type="ARBA" id="ARBA00025005"/>
    </source>
</evidence>
<dbReference type="InterPro" id="IPR036291">
    <property type="entry name" value="NAD(P)-bd_dom_sf"/>
</dbReference>
<dbReference type="SUPFAM" id="SSF51735">
    <property type="entry name" value="NAD(P)-binding Rossmann-fold domains"/>
    <property type="match status" value="1"/>
</dbReference>
<dbReference type="EC" id="4.1.1.35" evidence="5"/>
<evidence type="ECO:0000259" key="17">
    <source>
        <dbReference type="Pfam" id="PF16363"/>
    </source>
</evidence>
<comment type="pathway">
    <text evidence="3">Nucleotide-sugar biosynthesis; UDP-alpha-D-xylose biosynthesis; UDP-alpha-D-xylose from UDP-alpha-D-glucuronate: step 1/1.</text>
</comment>
<dbReference type="GO" id="GO:0070403">
    <property type="term" value="F:NAD+ binding"/>
    <property type="evidence" value="ECO:0007669"/>
    <property type="project" value="InterPro"/>
</dbReference>
<dbReference type="GO" id="GO:0048040">
    <property type="term" value="F:UDP-glucuronate decarboxylase activity"/>
    <property type="evidence" value="ECO:0007669"/>
    <property type="project" value="UniProtKB-EC"/>
</dbReference>
<evidence type="ECO:0000256" key="10">
    <source>
        <dbReference type="ARBA" id="ARBA00023034"/>
    </source>
</evidence>
<evidence type="ECO:0000259" key="16">
    <source>
        <dbReference type="Pfam" id="PF01370"/>
    </source>
</evidence>
<feature type="compositionally biased region" description="Basic residues" evidence="14">
    <location>
        <begin position="85"/>
        <end position="94"/>
    </location>
</feature>
<comment type="subcellular location">
    <subcellularLocation>
        <location evidence="2">Golgi apparatus</location>
        <location evidence="2">Golgi stack membrane</location>
        <topology evidence="2">Single-pass type II membrane protein</topology>
    </subcellularLocation>
</comment>
<evidence type="ECO:0000256" key="2">
    <source>
        <dbReference type="ARBA" id="ARBA00004447"/>
    </source>
</evidence>
<evidence type="ECO:0000313" key="18">
    <source>
        <dbReference type="EMBL" id="URE26676.1"/>
    </source>
</evidence>
<accession>A0A9E7KRD2</accession>
<comment type="function">
    <text evidence="13">Catalyzes the NAD-dependent decarboxylation of UDP-glucuronic acid to UDP-xylose. Necessary for the biosynthesis of the core tetrasaccharide in glycosaminoglycan biosynthesis.</text>
</comment>
<reference evidence="18" key="1">
    <citation type="submission" date="2022-05" db="EMBL/GenBank/DDBJ databases">
        <title>The Musa troglodytarum L. genome provides insights into the mechanism of non-climacteric behaviour and enrichment of carotenoids.</title>
        <authorList>
            <person name="Wang J."/>
        </authorList>
    </citation>
    <scope>NUCLEOTIDE SEQUENCE</scope>
    <source>
        <tissue evidence="18">Leaf</tissue>
    </source>
</reference>
<dbReference type="Pfam" id="PF01370">
    <property type="entry name" value="Epimerase"/>
    <property type="match status" value="1"/>
</dbReference>
<dbReference type="Proteomes" id="UP001055439">
    <property type="component" value="Chromosome 8"/>
</dbReference>
<evidence type="ECO:0000256" key="1">
    <source>
        <dbReference type="ARBA" id="ARBA00001911"/>
    </source>
</evidence>
<evidence type="ECO:0000256" key="9">
    <source>
        <dbReference type="ARBA" id="ARBA00023027"/>
    </source>
</evidence>
<proteinExistence type="inferred from homology"/>
<dbReference type="Pfam" id="PF16363">
    <property type="entry name" value="GDP_Man_Dehyd"/>
    <property type="match status" value="1"/>
</dbReference>
<evidence type="ECO:0000256" key="6">
    <source>
        <dbReference type="ARBA" id="ARBA00022692"/>
    </source>
</evidence>
<evidence type="ECO:0000256" key="4">
    <source>
        <dbReference type="ARBA" id="ARBA00007505"/>
    </source>
</evidence>
<evidence type="ECO:0000256" key="14">
    <source>
        <dbReference type="SAM" id="MobiDB-lite"/>
    </source>
</evidence>
<evidence type="ECO:0000256" key="15">
    <source>
        <dbReference type="SAM" id="Phobius"/>
    </source>
</evidence>
<dbReference type="CDD" id="cd05230">
    <property type="entry name" value="UGD_SDR_e"/>
    <property type="match status" value="1"/>
</dbReference>
<organism evidence="18 19">
    <name type="scientific">Musa troglodytarum</name>
    <name type="common">fe'i banana</name>
    <dbReference type="NCBI Taxonomy" id="320322"/>
    <lineage>
        <taxon>Eukaryota</taxon>
        <taxon>Viridiplantae</taxon>
        <taxon>Streptophyta</taxon>
        <taxon>Embryophyta</taxon>
        <taxon>Tracheophyta</taxon>
        <taxon>Spermatophyta</taxon>
        <taxon>Magnoliopsida</taxon>
        <taxon>Liliopsida</taxon>
        <taxon>Zingiberales</taxon>
        <taxon>Musaceae</taxon>
        <taxon>Musa</taxon>
    </lineage>
</organism>
<dbReference type="PANTHER" id="PTHR43078">
    <property type="entry name" value="UDP-GLUCURONIC ACID DECARBOXYLASE-RELATED"/>
    <property type="match status" value="1"/>
</dbReference>
<evidence type="ECO:0000256" key="5">
    <source>
        <dbReference type="ARBA" id="ARBA00012290"/>
    </source>
</evidence>
<evidence type="ECO:0000256" key="12">
    <source>
        <dbReference type="ARBA" id="ARBA00023239"/>
    </source>
</evidence>
<feature type="transmembrane region" description="Helical" evidence="15">
    <location>
        <begin position="313"/>
        <end position="332"/>
    </location>
</feature>
<keyword evidence="8 15" id="KW-1133">Transmembrane helix</keyword>
<dbReference type="InterPro" id="IPR016040">
    <property type="entry name" value="NAD(P)-bd_dom"/>
</dbReference>
<dbReference type="PANTHER" id="PTHR43078:SF51">
    <property type="entry name" value="UDP-GLUCURONATE DECARBOXYLASE"/>
    <property type="match status" value="1"/>
</dbReference>
<evidence type="ECO:0000256" key="3">
    <source>
        <dbReference type="ARBA" id="ARBA00005100"/>
    </source>
</evidence>
<keyword evidence="6 15" id="KW-0812">Transmembrane</keyword>
<dbReference type="Gene3D" id="3.40.50.720">
    <property type="entry name" value="NAD(P)-binding Rossmann-like Domain"/>
    <property type="match status" value="2"/>
</dbReference>
<keyword evidence="7" id="KW-0210">Decarboxylase</keyword>
<dbReference type="InterPro" id="IPR001509">
    <property type="entry name" value="Epimerase_deHydtase"/>
</dbReference>
<evidence type="ECO:0000313" key="19">
    <source>
        <dbReference type="Proteomes" id="UP001055439"/>
    </source>
</evidence>
<comment type="cofactor">
    <cofactor evidence="1">
        <name>NAD(+)</name>
        <dbReference type="ChEBI" id="CHEBI:57540"/>
    </cofactor>
</comment>
<keyword evidence="9" id="KW-0520">NAD</keyword>
<dbReference type="InterPro" id="IPR044516">
    <property type="entry name" value="UXS-like"/>
</dbReference>
<protein>
    <recommendedName>
        <fullName evidence="5">UDP-glucuronate decarboxylase</fullName>
        <ecNumber evidence="5">4.1.1.35</ecNumber>
    </recommendedName>
</protein>
<keyword evidence="19" id="KW-1185">Reference proteome</keyword>
<evidence type="ECO:0000256" key="11">
    <source>
        <dbReference type="ARBA" id="ARBA00023136"/>
    </source>
</evidence>
<keyword evidence="12" id="KW-0456">Lyase</keyword>
<evidence type="ECO:0000256" key="8">
    <source>
        <dbReference type="ARBA" id="ARBA00022989"/>
    </source>
</evidence>
<dbReference type="EMBL" id="CP097510">
    <property type="protein sequence ID" value="URE26676.1"/>
    <property type="molecule type" value="Genomic_DNA"/>
</dbReference>
<comment type="similarity">
    <text evidence="4">Belongs to the NAD(P)-dependent epimerase/dehydratase family. UDP-glucuronic acid decarboxylase subfamily.</text>
</comment>
<sequence length="736" mass="81183">MKPRTANSRHAIDSCTLLLHAWRPFQLQTLVAADPPRSYPFRAKKPCLSDRSTAPAVGLDISRLSLIDEPPPPRPPRPDEGLRWLARKRRRRQGSRSISGRSSDRSGTRPRGGVSATYATCSDFPLAAGGTDSSGEFFVIGDWSWGSDASEAARVTRREGREVAVGARLERESSGFGGIPGVGGAGMLESQGNESGYGSEAGYRGDGELGYDDEIEDEDDDDDGKQLFWGEELGAYCFIAFVDWRSKTCLHMWKNWRHFDDRPAVIRDMGSELIYRGHDAQPPASGAGYSPKPEKRMLWLSRALRYLLREQRLLFLLVGMALAAFVLAFAPASPAASGGARLMIADPWATAVRHHGHNHRAASEVTSGFVGGKVPLGLKRKGLRIVVTGGAGFVGSHLVDRLMARGDSVIVVDNFFTGRKQNVMHHYGNPNFELIRHDVVEPLLLEVDQIYHLACPASPVHYKFNPVKTIISFLSSLLSDSALFRGSFVLGCLLNPTAHKTNVVGTLNMLGLAKRVGARFLLTSTSEVYGDPLQHPQVETYWGNVNPIGVRSCYDEGKRTAETLTMDYHRAAQLEVRIARIFNTYGPRMCIDDGRVVSNFVAQALRKEPMTVYGDGKQTRSFQYVSDLVEGLMRLMEGEHVGPFNLGNPGEFTMLELAKVVQETIDPNASIEFRPNTEDDPHKRKPDITRAKELLNWQPQISLRQGLPLMVSDFRSRIFGDRSDANPTSATATGSS</sequence>
<name>A0A9E7KRD2_9LILI</name>
<dbReference type="FunFam" id="3.40.50.720:FF:000044">
    <property type="entry name" value="UDP-glucuronic acid decarboxylase 1"/>
    <property type="match status" value="1"/>
</dbReference>
<dbReference type="GO" id="GO:0032580">
    <property type="term" value="C:Golgi cisterna membrane"/>
    <property type="evidence" value="ECO:0007669"/>
    <property type="project" value="UniProtKB-SubCell"/>
</dbReference>